<dbReference type="AlphaFoldDB" id="A0A1M5ZLL6"/>
<protein>
    <recommendedName>
        <fullName evidence="4">Lysozyme inhibitor LprI N-terminal domain-containing protein</fullName>
    </recommendedName>
</protein>
<dbReference type="EMBL" id="FQXZ01000032">
    <property type="protein sequence ID" value="SHI25245.1"/>
    <property type="molecule type" value="Genomic_DNA"/>
</dbReference>
<evidence type="ECO:0000256" key="1">
    <source>
        <dbReference type="SAM" id="SignalP"/>
    </source>
</evidence>
<organism evidence="2 3">
    <name type="scientific">Vibrio aerogenes CECT 7868</name>
    <dbReference type="NCBI Taxonomy" id="1216006"/>
    <lineage>
        <taxon>Bacteria</taxon>
        <taxon>Pseudomonadati</taxon>
        <taxon>Pseudomonadota</taxon>
        <taxon>Gammaproteobacteria</taxon>
        <taxon>Vibrionales</taxon>
        <taxon>Vibrionaceae</taxon>
        <taxon>Vibrio</taxon>
    </lineage>
</organism>
<proteinExistence type="predicted"/>
<evidence type="ECO:0000313" key="3">
    <source>
        <dbReference type="Proteomes" id="UP000184608"/>
    </source>
</evidence>
<reference evidence="2 3" key="1">
    <citation type="submission" date="2016-11" db="EMBL/GenBank/DDBJ databases">
        <authorList>
            <person name="Jaros S."/>
            <person name="Januszkiewicz K."/>
            <person name="Wedrychowicz H."/>
        </authorList>
    </citation>
    <scope>NUCLEOTIDE SEQUENCE [LARGE SCALE GENOMIC DNA]</scope>
    <source>
        <strain evidence="2 3">CECT 7868</strain>
    </source>
</reference>
<evidence type="ECO:0000313" key="2">
    <source>
        <dbReference type="EMBL" id="SHI25245.1"/>
    </source>
</evidence>
<dbReference type="OrthoDB" id="5889744at2"/>
<evidence type="ECO:0008006" key="4">
    <source>
        <dbReference type="Google" id="ProtNLM"/>
    </source>
</evidence>
<keyword evidence="1" id="KW-0732">Signal</keyword>
<feature type="chain" id="PRO_5013087549" description="Lysozyme inhibitor LprI N-terminal domain-containing protein" evidence="1">
    <location>
        <begin position="21"/>
        <end position="167"/>
    </location>
</feature>
<name>A0A1M5ZLL6_9VIBR</name>
<feature type="signal peptide" evidence="1">
    <location>
        <begin position="1"/>
        <end position="20"/>
    </location>
</feature>
<sequence length="167" mass="19762">MRFNKFYLLTLLCIPLTSYSTTWEALLKSNVDQAYTEFNEKIAYCNANKQPLKKITDDWFIHLSKNEKLAAASYIQYLADKDCWGDALTKYESALLSYAAESNDKKQLNERLYFSKVYRNKMLENTFKNLDVSELMSWYEKEGGVSPFDFFDFLIQYPEFQHPELKK</sequence>
<accession>A0A1M5ZLL6</accession>
<keyword evidence="3" id="KW-1185">Reference proteome</keyword>
<dbReference type="Proteomes" id="UP000184608">
    <property type="component" value="Unassembled WGS sequence"/>
</dbReference>
<gene>
    <name evidence="2" type="ORF">VA7868_02917</name>
</gene>